<evidence type="ECO:0000256" key="3">
    <source>
        <dbReference type="ARBA" id="ARBA00009714"/>
    </source>
</evidence>
<feature type="region of interest" description="Disordered" evidence="12">
    <location>
        <begin position="1513"/>
        <end position="1541"/>
    </location>
</feature>
<name>A0A836IE09_9TRYP</name>
<dbReference type="Proteomes" id="UP000674318">
    <property type="component" value="Chromosome 35"/>
</dbReference>
<accession>A0A836IE09</accession>
<evidence type="ECO:0000313" key="14">
    <source>
        <dbReference type="Proteomes" id="UP000674318"/>
    </source>
</evidence>
<evidence type="ECO:0000256" key="4">
    <source>
        <dbReference type="ARBA" id="ARBA00018070"/>
    </source>
</evidence>
<dbReference type="InterPro" id="IPR026849">
    <property type="entry name" value="ATG2"/>
</dbReference>
<comment type="catalytic activity">
    <reaction evidence="10">
        <text>a 1,2-diacyl-sn-glycero-3-phospho-L-serine(in) = a 1,2-diacyl-sn-glycero-3-phospho-L-serine(out)</text>
        <dbReference type="Rhea" id="RHEA:38663"/>
        <dbReference type="ChEBI" id="CHEBI:57262"/>
    </reaction>
</comment>
<feature type="region of interest" description="Disordered" evidence="12">
    <location>
        <begin position="893"/>
        <end position="926"/>
    </location>
</feature>
<dbReference type="GeneID" id="94287347"/>
<feature type="region of interest" description="Disordered" evidence="12">
    <location>
        <begin position="198"/>
        <end position="248"/>
    </location>
</feature>
<dbReference type="GO" id="GO:0061709">
    <property type="term" value="P:reticulophagy"/>
    <property type="evidence" value="ECO:0007669"/>
    <property type="project" value="TreeGrafter"/>
</dbReference>
<reference evidence="13 14" key="1">
    <citation type="submission" date="2021-02" db="EMBL/GenBank/DDBJ databases">
        <title>Porcisia hertigi Genome sequencing and assembly.</title>
        <authorList>
            <person name="Almutairi H."/>
            <person name="Gatherer D."/>
        </authorList>
    </citation>
    <scope>NUCLEOTIDE SEQUENCE [LARGE SCALE GENOMIC DNA]</scope>
    <source>
        <strain evidence="13 14">C119</strain>
    </source>
</reference>
<feature type="region of interest" description="Disordered" evidence="12">
    <location>
        <begin position="2245"/>
        <end position="2274"/>
    </location>
</feature>
<dbReference type="GO" id="GO:0000045">
    <property type="term" value="P:autophagosome assembly"/>
    <property type="evidence" value="ECO:0007669"/>
    <property type="project" value="TreeGrafter"/>
</dbReference>
<proteinExistence type="inferred from homology"/>
<comment type="catalytic activity">
    <reaction evidence="11">
        <text>a 1,2-diacyl-sn-glycero-3-phosphoethanolamine(in) = a 1,2-diacyl-sn-glycero-3-phosphoethanolamine(out)</text>
        <dbReference type="Rhea" id="RHEA:38895"/>
        <dbReference type="ChEBI" id="CHEBI:64612"/>
    </reaction>
</comment>
<evidence type="ECO:0000256" key="11">
    <source>
        <dbReference type="ARBA" id="ARBA00024615"/>
    </source>
</evidence>
<feature type="region of interest" description="Disordered" evidence="12">
    <location>
        <begin position="70"/>
        <end position="138"/>
    </location>
</feature>
<comment type="similarity">
    <text evidence="3">Belongs to the ATG2 family.</text>
</comment>
<feature type="compositionally biased region" description="Low complexity" evidence="12">
    <location>
        <begin position="224"/>
        <end position="247"/>
    </location>
</feature>
<feature type="region of interest" description="Disordered" evidence="12">
    <location>
        <begin position="268"/>
        <end position="314"/>
    </location>
</feature>
<dbReference type="GO" id="GO:0005789">
    <property type="term" value="C:endoplasmic reticulum membrane"/>
    <property type="evidence" value="ECO:0007669"/>
    <property type="project" value="UniProtKB-SubCell"/>
</dbReference>
<feature type="region of interest" description="Disordered" evidence="12">
    <location>
        <begin position="946"/>
        <end position="981"/>
    </location>
</feature>
<dbReference type="OrthoDB" id="273029at2759"/>
<dbReference type="GO" id="GO:0032266">
    <property type="term" value="F:phosphatidylinositol-3-phosphate binding"/>
    <property type="evidence" value="ECO:0007669"/>
    <property type="project" value="TreeGrafter"/>
</dbReference>
<evidence type="ECO:0000256" key="8">
    <source>
        <dbReference type="ARBA" id="ARBA00023055"/>
    </source>
</evidence>
<gene>
    <name evidence="13" type="ORF">JKF63_01222</name>
</gene>
<dbReference type="GO" id="GO:0000422">
    <property type="term" value="P:autophagy of mitochondrion"/>
    <property type="evidence" value="ECO:0007669"/>
    <property type="project" value="TreeGrafter"/>
</dbReference>
<evidence type="ECO:0000256" key="2">
    <source>
        <dbReference type="ARBA" id="ARBA00004623"/>
    </source>
</evidence>
<comment type="caution">
    <text evidence="13">The sequence shown here is derived from an EMBL/GenBank/DDBJ whole genome shotgun (WGS) entry which is preliminary data.</text>
</comment>
<feature type="region of interest" description="Disordered" evidence="12">
    <location>
        <begin position="1750"/>
        <end position="1773"/>
    </location>
</feature>
<sequence>MNFVNAYLLLPLQRKIFKNFGHYDYQTSTFHLNEERVNEVFFDPAYNPFVDVLRETSHASAVASSKAAAAAVQHQHQHRTLSFSGQGRSTLSETDAALRTTPPPPSQPRGDSADNETAAAVAPEESEKREGAKASAPRSLPVRLLSGKIRSAGLLPFLRQVMSQKSLSVDSMDMVFDLTTAAVADSTGGSHTAAPCLVAQPVGGPSDAKDDIPPQPDPLFSATAVAGSSAAEDSEDVSPSSPPFFSSTLTRHDEVATLARSYSIEDYSSLQHRGGDQSSSLDPTEAERGDSVTDDTSPTPDAVNRPGSLKEGHSTRFHTVGDLMTYLKQQLQGLTVGVEEVRLTFCVPPVGVAGSLVRSTDTAGRCSGRPKAAGQTNAAGVPLCVRRGTRVLHLSCRRGLRFTVDDSTAASVEDMQCTASIQDWQCYVHVMTDDGPLPSEFSLDDLIFATPTTHTTASLGQSLEESASDARSSVNGAPFTVHVARRGVESAANTATPSTSPLSVPADVSLSPKVLIAVNAAKGWSVVLSTVQVAHLVGMIRQVLGCTADSGEGTASEEGFSAYPSPVQPIRTVAELGKQVVAAPIDIDKAVTEAALTATQMRTATKYVSVHCSGGSITLLTQPVVDTSAVARAWRCALSSRQLAFLDPQSTNTLRHPDAGVSLPVYEILTTPHLTYVMRDVDVLFPNIDAEVPRSSPTSSPTASGIFQQSAKKRKIYRRIFDNKLVDRAVTEQLRRTNAAASSSNTRGGASLFLGVGSVSFMEYRHATSATGQHSTEIPSSFPATKSRDLPFWAPVLSHSVRPARVMHAERSPYALVFFHRSTPPLQEQKPSGASLSPPLSPGLRIYQETVVVGLANISVQLDPGLLEVLAVYGTTVQELIYRVSDGQQGCEAVPSRAAETLASPTGSPAGKLSPPPSAPSPSPVIRTRSSVKVLLESVDASIRFPVNPNAPPASLDFSSHPLGGASRSTDSPPPTPPAPESLLLSRLLQRLRESSLDTHRHNRSFIRRQARRVDEDGNNVAPSPKSVDKAAVASAITVQEQLGFPEDMDARARFLPEWLRFSLRDLQVVHTPSATTATRGDDVTVPASTVYTPASTSVKWREAVVYLQDILEETKSELLRVNYSHEMNISVTHTSLPSLAGGGWRALERVLALQVRLGEITTTALTQDDYLLATHYVNELLLAFSRCRQRLHAGRVAAAARARTSTAPSGDRVPLVAVAAVQLESLPLPGEAGTSLAGVSDESPSLNHSGGVVRPSECREEPLEHPAGLLAEAFAMSCAQTTTLGSVEASVDRCAGSDSIPNHTPEPKLQESITHDNSDVAGSLRKAVPELWRLLDTTCTSLDVRISRIRLGLFAPRLSPMGQVIGEPLYRCLPKAQRRCLVDLNCLYHLYIMLLVDVSVCGLSGDGALARAGKANYARLRLGGFSLWERQPEPPLTSRDGREAGGAAAVSSLYTSYASNYGGPGSSPPESHGQMGGTIRDLAYYMSSSQTAHSGHRRQGTLVQLLQSYTDARTNEEEQEEEAGCRGEEDSDGANANRNDQWVGRSSRALTEIWGAYVRELELIASTPESAAHAPALPGRESGVCEVRFLETAGVPPIAPSPDCPCTVPLAPTDSITAPAPSNCRHLWLQLTALSLHHTVAYSGDHLAAVLKQYFSGGGGTVAPGEFVVRDVGEASNPAEGVSTPASEEPLWTTKVHVDIVNLMATYRPHGAGRSLAVLLLPRASVLVHIPATPPMSSLSTAASEGIMQPGELRGSGATARSSATSLPAPASADVSAPLTTRAWAWLHTPLPLYVCNDCDVEMLVREVLEPAEGDDWGVDLESAGFVRLCEVISTAARSSSSSVAADVRRCTDDSGASRTANFDPLSQTPNLLITVRPRRSSVSALGAGGGADAEVGPSIDYAYLAPAMSVELQHIELSAFMAKDSFEVFRELVEAWGSGADLKAADAPAALVMRSGPGFEWVAEEVARSCAPMTFRMNPHLMTSSRNTKADASSEVSRPSPLGPPAMRTVVSVDDYTSHYPLPLPTTPLQASRAFVSPWGVSEKAQLASSARAGGGFSASFSARGSSANAYGYDHWLDALHASHGRDPQLYEAYQRRVAQLLDGAPWVPVRHSVNPASPNEHVIKQKRMPPSQSSTSQSPAFVEVVPPLQYSSEMADIISLPSDDDDDGGEGERVKVKGGRAVLSMGAVCGTHRRESSFSPMPPLPRGAAASKICSMSSSFSDLEDTVASGAQMQWHVLAPADRPASPLLSSGDDRHRDHRADSNAVAGDARESEEATIDLFAVCDQQPHFLSCWSRGRVEAARERRAVRLNRLDCTDDSYLHDTADKYLYPPVELEFFLSGCSINFSLYEGNDLMPAAVRKQRRGYLQIVSRGANLAQAASYIFDGDKQEEEGQHVANGSSDSADTNATPVTACTAAPAHDSSHIQDGWMRLSFSRCSRSTTADKDATCTAETGSMESSASRLQRLHDRGCRSGFGDRNANKRLVLSCRDITVQMDTFSQASEEDLWFHVVVGESTVFDCIDTSDVHRLLTATPKPPASRSAYPRGGSSGGHFHAGLSDFRPGGSGGANDERQLELTGLLSSSKGVRVAASGDVMKTSRASFTVSHFQQGGSELSLVVRLQPTSLTWSGASVDFVQSFFSPTSASLASSPSNHTGATNAAASLSAVPETDAGTISGTEAPPLFYRRVVILPTTVTAAGSFQSDKGVLAALSEGSPISALRSIPVLSWISLQEIPLPIPFMRIEDCSTAAALLQRIVEDSNCVSVRFLLTACCCGLQPLSAVTRVGEAAKDLLLLPLSNYRGAALHHAIRTASSVFMQELLTQTSDMAALLTSGSYHASRSLLEALLAPEYRASTIAEPSRASQPTGVVDGWRQGQQQLRAGLQEALTMASNRTGPDQSLLRVPAAALRLLMSVSGAATTTLWGVRNSQGSDMRERDGYIYKRKY</sequence>
<evidence type="ECO:0000256" key="10">
    <source>
        <dbReference type="ARBA" id="ARBA00024479"/>
    </source>
</evidence>
<keyword evidence="6" id="KW-0256">Endoplasmic reticulum</keyword>
<feature type="region of interest" description="Disordered" evidence="12">
    <location>
        <begin position="1986"/>
        <end position="2006"/>
    </location>
</feature>
<dbReference type="GO" id="GO:0034727">
    <property type="term" value="P:piecemeal microautophagy of the nucleus"/>
    <property type="evidence" value="ECO:0007669"/>
    <property type="project" value="TreeGrafter"/>
</dbReference>
<feature type="region of interest" description="Disordered" evidence="12">
    <location>
        <begin position="2392"/>
        <end position="2411"/>
    </location>
</feature>
<keyword evidence="5" id="KW-0813">Transport</keyword>
<evidence type="ECO:0000256" key="1">
    <source>
        <dbReference type="ARBA" id="ARBA00004406"/>
    </source>
</evidence>
<dbReference type="KEGG" id="phet:94287347"/>
<keyword evidence="9" id="KW-0472">Membrane</keyword>
<feature type="compositionally biased region" description="Basic and acidic residues" evidence="12">
    <location>
        <begin position="2255"/>
        <end position="2265"/>
    </location>
</feature>
<comment type="subcellular location">
    <subcellularLocation>
        <location evidence="1">Endoplasmic reticulum membrane</location>
        <topology evidence="1">Peripheral membrane protein</topology>
    </subcellularLocation>
    <subcellularLocation>
        <location evidence="2">Preautophagosomal structure membrane</location>
        <topology evidence="2">Peripheral membrane protein</topology>
    </subcellularLocation>
</comment>
<evidence type="ECO:0000256" key="5">
    <source>
        <dbReference type="ARBA" id="ARBA00022448"/>
    </source>
</evidence>
<evidence type="ECO:0000256" key="7">
    <source>
        <dbReference type="ARBA" id="ARBA00023006"/>
    </source>
</evidence>
<dbReference type="EMBL" id="JAFJZO010000035">
    <property type="protein sequence ID" value="KAG5492643.1"/>
    <property type="molecule type" value="Genomic_DNA"/>
</dbReference>
<protein>
    <recommendedName>
        <fullName evidence="4">Autophagy-related protein 2</fullName>
    </recommendedName>
</protein>
<evidence type="ECO:0000256" key="6">
    <source>
        <dbReference type="ARBA" id="ARBA00022824"/>
    </source>
</evidence>
<organism evidence="13 14">
    <name type="scientific">Porcisia hertigi</name>
    <dbReference type="NCBI Taxonomy" id="2761500"/>
    <lineage>
        <taxon>Eukaryota</taxon>
        <taxon>Discoba</taxon>
        <taxon>Euglenozoa</taxon>
        <taxon>Kinetoplastea</taxon>
        <taxon>Metakinetoplastina</taxon>
        <taxon>Trypanosomatida</taxon>
        <taxon>Trypanosomatidae</taxon>
        <taxon>Leishmaniinae</taxon>
        <taxon>Porcisia</taxon>
    </lineage>
</organism>
<keyword evidence="8" id="KW-0445">Lipid transport</keyword>
<feature type="compositionally biased region" description="Polar residues" evidence="12">
    <location>
        <begin position="80"/>
        <end position="93"/>
    </location>
</feature>
<feature type="region of interest" description="Disordered" evidence="12">
    <location>
        <begin position="1233"/>
        <end position="1257"/>
    </location>
</feature>
<feature type="compositionally biased region" description="Pro residues" evidence="12">
    <location>
        <begin position="914"/>
        <end position="923"/>
    </location>
</feature>
<feature type="compositionally biased region" description="Polar residues" evidence="12">
    <location>
        <begin position="1986"/>
        <end position="1999"/>
    </location>
</feature>
<evidence type="ECO:0000313" key="13">
    <source>
        <dbReference type="EMBL" id="KAG5492643.1"/>
    </source>
</evidence>
<feature type="compositionally biased region" description="Polar residues" evidence="12">
    <location>
        <begin position="268"/>
        <end position="282"/>
    </location>
</feature>
<dbReference type="GO" id="GO:0061908">
    <property type="term" value="C:phagophore"/>
    <property type="evidence" value="ECO:0007669"/>
    <property type="project" value="TreeGrafter"/>
</dbReference>
<feature type="compositionally biased region" description="Low complexity" evidence="12">
    <location>
        <begin position="1754"/>
        <end position="1773"/>
    </location>
</feature>
<dbReference type="GO" id="GO:0034045">
    <property type="term" value="C:phagophore assembly site membrane"/>
    <property type="evidence" value="ECO:0007669"/>
    <property type="project" value="UniProtKB-SubCell"/>
</dbReference>
<keyword evidence="14" id="KW-1185">Reference proteome</keyword>
<dbReference type="GO" id="GO:0006869">
    <property type="term" value="P:lipid transport"/>
    <property type="evidence" value="ECO:0007669"/>
    <property type="project" value="UniProtKB-KW"/>
</dbReference>
<keyword evidence="7" id="KW-0072">Autophagy</keyword>
<dbReference type="PANTHER" id="PTHR13190">
    <property type="entry name" value="AUTOPHAGY-RELATED 2, ISOFORM A"/>
    <property type="match status" value="1"/>
</dbReference>
<dbReference type="GO" id="GO:0061723">
    <property type="term" value="P:glycophagy"/>
    <property type="evidence" value="ECO:0007669"/>
    <property type="project" value="TreeGrafter"/>
</dbReference>
<dbReference type="PANTHER" id="PTHR13190:SF1">
    <property type="entry name" value="AUTOPHAGY-RELATED 2, ISOFORM A"/>
    <property type="match status" value="1"/>
</dbReference>
<evidence type="ECO:0000256" key="12">
    <source>
        <dbReference type="SAM" id="MobiDB-lite"/>
    </source>
</evidence>
<evidence type="ECO:0000256" key="9">
    <source>
        <dbReference type="ARBA" id="ARBA00023136"/>
    </source>
</evidence>
<dbReference type="RefSeq" id="XP_067753427.1">
    <property type="nucleotide sequence ID" value="XM_067897270.1"/>
</dbReference>
<dbReference type="GO" id="GO:0043495">
    <property type="term" value="F:protein-membrane adaptor activity"/>
    <property type="evidence" value="ECO:0007669"/>
    <property type="project" value="TreeGrafter"/>
</dbReference>